<accession>A0A4Y7SRA1</accession>
<proteinExistence type="predicted"/>
<dbReference type="Proteomes" id="UP000298030">
    <property type="component" value="Unassembled WGS sequence"/>
</dbReference>
<name>A0A4Y7SRA1_COPMI</name>
<evidence type="ECO:0000313" key="2">
    <source>
        <dbReference type="Proteomes" id="UP000298030"/>
    </source>
</evidence>
<reference evidence="1 2" key="1">
    <citation type="journal article" date="2019" name="Nat. Ecol. Evol.">
        <title>Megaphylogeny resolves global patterns of mushroom evolution.</title>
        <authorList>
            <person name="Varga T."/>
            <person name="Krizsan K."/>
            <person name="Foldi C."/>
            <person name="Dima B."/>
            <person name="Sanchez-Garcia M."/>
            <person name="Sanchez-Ramirez S."/>
            <person name="Szollosi G.J."/>
            <person name="Szarkandi J.G."/>
            <person name="Papp V."/>
            <person name="Albert L."/>
            <person name="Andreopoulos W."/>
            <person name="Angelini C."/>
            <person name="Antonin V."/>
            <person name="Barry K.W."/>
            <person name="Bougher N.L."/>
            <person name="Buchanan P."/>
            <person name="Buyck B."/>
            <person name="Bense V."/>
            <person name="Catcheside P."/>
            <person name="Chovatia M."/>
            <person name="Cooper J."/>
            <person name="Damon W."/>
            <person name="Desjardin D."/>
            <person name="Finy P."/>
            <person name="Geml J."/>
            <person name="Haridas S."/>
            <person name="Hughes K."/>
            <person name="Justo A."/>
            <person name="Karasinski D."/>
            <person name="Kautmanova I."/>
            <person name="Kiss B."/>
            <person name="Kocsube S."/>
            <person name="Kotiranta H."/>
            <person name="LaButti K.M."/>
            <person name="Lechner B.E."/>
            <person name="Liimatainen K."/>
            <person name="Lipzen A."/>
            <person name="Lukacs Z."/>
            <person name="Mihaltcheva S."/>
            <person name="Morgado L.N."/>
            <person name="Niskanen T."/>
            <person name="Noordeloos M.E."/>
            <person name="Ohm R.A."/>
            <person name="Ortiz-Santana B."/>
            <person name="Ovrebo C."/>
            <person name="Racz N."/>
            <person name="Riley R."/>
            <person name="Savchenko A."/>
            <person name="Shiryaev A."/>
            <person name="Soop K."/>
            <person name="Spirin V."/>
            <person name="Szebenyi C."/>
            <person name="Tomsovsky M."/>
            <person name="Tulloss R.E."/>
            <person name="Uehling J."/>
            <person name="Grigoriev I.V."/>
            <person name="Vagvolgyi C."/>
            <person name="Papp T."/>
            <person name="Martin F.M."/>
            <person name="Miettinen O."/>
            <person name="Hibbett D.S."/>
            <person name="Nagy L.G."/>
        </authorList>
    </citation>
    <scope>NUCLEOTIDE SEQUENCE [LARGE SCALE GENOMIC DNA]</scope>
    <source>
        <strain evidence="1 2">FP101781</strain>
    </source>
</reference>
<protein>
    <submittedName>
        <fullName evidence="1">Uncharacterized protein</fullName>
    </submittedName>
</protein>
<comment type="caution">
    <text evidence="1">The sequence shown here is derived from an EMBL/GenBank/DDBJ whole genome shotgun (WGS) entry which is preliminary data.</text>
</comment>
<sequence>MVRRCAHCGTNLLLGLAPPFLAPKICHPISSPSLTTHLPLPSWIRGFKDKANVPSPGPRLSESPRDGSTSWAANLLSNSVLSRESPRDANVLPIAIPSPASLHRDIDTGGDKFLSIARLSRPLCLLAPQDETSTFCPLCRLGMQDMTYSPARLLALRCRSRTALSSQCPYDLLSQELQVCLLEMVMGPSVCSHCLQKVSQENILRGGSGSSYSLYRDPW</sequence>
<organism evidence="1 2">
    <name type="scientific">Coprinellus micaceus</name>
    <name type="common">Glistening ink-cap mushroom</name>
    <name type="synonym">Coprinus micaceus</name>
    <dbReference type="NCBI Taxonomy" id="71717"/>
    <lineage>
        <taxon>Eukaryota</taxon>
        <taxon>Fungi</taxon>
        <taxon>Dikarya</taxon>
        <taxon>Basidiomycota</taxon>
        <taxon>Agaricomycotina</taxon>
        <taxon>Agaricomycetes</taxon>
        <taxon>Agaricomycetidae</taxon>
        <taxon>Agaricales</taxon>
        <taxon>Agaricineae</taxon>
        <taxon>Psathyrellaceae</taxon>
        <taxon>Coprinellus</taxon>
    </lineage>
</organism>
<dbReference type="EMBL" id="QPFP01000067">
    <property type="protein sequence ID" value="TEB24400.1"/>
    <property type="molecule type" value="Genomic_DNA"/>
</dbReference>
<gene>
    <name evidence="1" type="ORF">FA13DRAFT_1739249</name>
</gene>
<dbReference type="AlphaFoldDB" id="A0A4Y7SRA1"/>
<evidence type="ECO:0000313" key="1">
    <source>
        <dbReference type="EMBL" id="TEB24400.1"/>
    </source>
</evidence>
<keyword evidence="2" id="KW-1185">Reference proteome</keyword>